<dbReference type="SUPFAM" id="SSF116878">
    <property type="entry name" value="TrmE connector domain"/>
    <property type="match status" value="1"/>
</dbReference>
<dbReference type="InterPro" id="IPR018948">
    <property type="entry name" value="GTP-bd_TrmE_N"/>
</dbReference>
<dbReference type="PROSITE" id="PS51709">
    <property type="entry name" value="G_TRME"/>
    <property type="match status" value="1"/>
</dbReference>
<dbReference type="Gene3D" id="1.20.120.430">
    <property type="entry name" value="tRNA modification GTPase MnmE domain 2"/>
    <property type="match status" value="1"/>
</dbReference>
<dbReference type="STRING" id="10228.B3RPZ6"/>
<evidence type="ECO:0000313" key="9">
    <source>
        <dbReference type="Proteomes" id="UP000009022"/>
    </source>
</evidence>
<dbReference type="Gene3D" id="3.40.50.300">
    <property type="entry name" value="P-loop containing nucleotide triphosphate hydrolases"/>
    <property type="match status" value="1"/>
</dbReference>
<proteinExistence type="inferred from homology"/>
<dbReference type="CDD" id="cd04164">
    <property type="entry name" value="trmE"/>
    <property type="match status" value="1"/>
</dbReference>
<dbReference type="eggNOG" id="KOG1191">
    <property type="taxonomic scope" value="Eukaryota"/>
</dbReference>
<keyword evidence="4 6" id="KW-0547">Nucleotide-binding</keyword>
<reference evidence="8 9" key="1">
    <citation type="journal article" date="2008" name="Nature">
        <title>The Trichoplax genome and the nature of placozoans.</title>
        <authorList>
            <person name="Srivastava M."/>
            <person name="Begovic E."/>
            <person name="Chapman J."/>
            <person name="Putnam N.H."/>
            <person name="Hellsten U."/>
            <person name="Kawashima T."/>
            <person name="Kuo A."/>
            <person name="Mitros T."/>
            <person name="Salamov A."/>
            <person name="Carpenter M.L."/>
            <person name="Signorovitch A.Y."/>
            <person name="Moreno M.A."/>
            <person name="Kamm K."/>
            <person name="Grimwood J."/>
            <person name="Schmutz J."/>
            <person name="Shapiro H."/>
            <person name="Grigoriev I.V."/>
            <person name="Buss L.W."/>
            <person name="Schierwater B."/>
            <person name="Dellaporta S.L."/>
            <person name="Rokhsar D.S."/>
        </authorList>
    </citation>
    <scope>NUCLEOTIDE SEQUENCE [LARGE SCALE GENOMIC DNA]</scope>
    <source>
        <strain evidence="8 9">Grell-BS-1999</strain>
    </source>
</reference>
<dbReference type="InterPro" id="IPR031168">
    <property type="entry name" value="G_TrmE"/>
</dbReference>
<dbReference type="Proteomes" id="UP000009022">
    <property type="component" value="Unassembled WGS sequence"/>
</dbReference>
<dbReference type="CDD" id="cd14858">
    <property type="entry name" value="TrmE_N"/>
    <property type="match status" value="1"/>
</dbReference>
<dbReference type="SUPFAM" id="SSF52540">
    <property type="entry name" value="P-loop containing nucleoside triphosphate hydrolases"/>
    <property type="match status" value="1"/>
</dbReference>
<comment type="similarity">
    <text evidence="2 6">Belongs to the TRAFAC class TrmE-Era-EngA-EngB-Septin-like GTPase superfamily. TrmE GTPase family.</text>
</comment>
<dbReference type="PhylomeDB" id="B3RPZ6"/>
<evidence type="ECO:0000256" key="5">
    <source>
        <dbReference type="ARBA" id="ARBA00023134"/>
    </source>
</evidence>
<comment type="subcellular location">
    <subcellularLocation>
        <location evidence="1">Mitochondrion</location>
    </subcellularLocation>
</comment>
<dbReference type="InterPro" id="IPR027417">
    <property type="entry name" value="P-loop_NTPase"/>
</dbReference>
<dbReference type="KEGG" id="tad:TRIADDRAFT_53723"/>
<dbReference type="OrthoDB" id="188276at2759"/>
<dbReference type="InterPro" id="IPR004520">
    <property type="entry name" value="GTPase_MnmE"/>
</dbReference>
<protein>
    <recommendedName>
        <fullName evidence="7">TrmE-type G domain-containing protein</fullName>
    </recommendedName>
</protein>
<dbReference type="GO" id="GO:0005525">
    <property type="term" value="F:GTP binding"/>
    <property type="evidence" value="ECO:0007669"/>
    <property type="project" value="UniProtKB-KW"/>
</dbReference>
<keyword evidence="9" id="KW-1185">Reference proteome</keyword>
<dbReference type="Pfam" id="PF10396">
    <property type="entry name" value="TrmE_N"/>
    <property type="match status" value="1"/>
</dbReference>
<dbReference type="NCBIfam" id="NF003661">
    <property type="entry name" value="PRK05291.1-3"/>
    <property type="match status" value="1"/>
</dbReference>
<dbReference type="Pfam" id="PF01926">
    <property type="entry name" value="MMR_HSR1"/>
    <property type="match status" value="1"/>
</dbReference>
<name>B3RPZ6_TRIAD</name>
<evidence type="ECO:0000313" key="8">
    <source>
        <dbReference type="EMBL" id="EDV27728.1"/>
    </source>
</evidence>
<dbReference type="InterPro" id="IPR005225">
    <property type="entry name" value="Small_GTP-bd"/>
</dbReference>
<keyword evidence="5 6" id="KW-0342">GTP-binding</keyword>
<dbReference type="InterPro" id="IPR025867">
    <property type="entry name" value="MnmE_helical"/>
</dbReference>
<dbReference type="Gene3D" id="3.30.1360.120">
    <property type="entry name" value="Probable tRNA modification gtpase trme, domain 1"/>
    <property type="match status" value="1"/>
</dbReference>
<sequence length="494" mass="54282">MVRFCIRSCSDRPSDLYRSTVFAVSSGHGVSGVAVIRVTGPETSEAVKLMTKSDNLPKPRYASLRKIYQPSTGDLVDKGLILWFPGPNSFTGEDLAEFQVHGGSAVVEGILTSLSEIDGLYPAMAGDFTRRAFENEKLDLTEVEGLADLIHAQTEAQRKQALRQMDGHLSQLYKIWSKTLLKSVADIEATIDFSEDVIEDGILTNVKNSVNKLAKEVRNHLEDGRRGEKLRSGVNVVIAGPPNVGKSSLLNLLCQRPAAIVSPLEGTTRDVVETAVNIGGYPVLFSDTAGIRQSIDPVEKEGIKRAKSKISAADFVLIVHDLSKYKHVDIDGLLESPLRMLNTNVDESTSADFDENIEYLMILNKADLITNNLAVQMKEAFNTKGVNACIISCETGDGIEDFINILSQKMKDICGDPVVGNPSITQARHRFHLREALNSLEIYLRMAHDGFEDHDLVLGAEELRIALRELGRITGNIGTEDILDVIFRDFCIGK</sequence>
<dbReference type="AlphaFoldDB" id="B3RPZ6"/>
<dbReference type="PANTHER" id="PTHR42714">
    <property type="entry name" value="TRNA MODIFICATION GTPASE GTPBP3"/>
    <property type="match status" value="1"/>
</dbReference>
<accession>B3RPZ6</accession>
<dbReference type="PANTHER" id="PTHR42714:SF2">
    <property type="entry name" value="TRNA MODIFICATION GTPASE GTPBP3, MITOCHONDRIAL"/>
    <property type="match status" value="1"/>
</dbReference>
<dbReference type="InterPro" id="IPR027368">
    <property type="entry name" value="MnmE_dom2"/>
</dbReference>
<dbReference type="InterPro" id="IPR027266">
    <property type="entry name" value="TrmE/GcvT-like"/>
</dbReference>
<dbReference type="GO" id="GO:0030488">
    <property type="term" value="P:tRNA methylation"/>
    <property type="evidence" value="ECO:0000318"/>
    <property type="project" value="GO_Central"/>
</dbReference>
<keyword evidence="3 6" id="KW-0819">tRNA processing</keyword>
<evidence type="ECO:0000256" key="1">
    <source>
        <dbReference type="ARBA" id="ARBA00004173"/>
    </source>
</evidence>
<dbReference type="OMA" id="EFHCHGG"/>
<dbReference type="EMBL" id="DS985242">
    <property type="protein sequence ID" value="EDV27728.1"/>
    <property type="molecule type" value="Genomic_DNA"/>
</dbReference>
<dbReference type="RefSeq" id="XP_002109562.1">
    <property type="nucleotide sequence ID" value="XM_002109526.1"/>
</dbReference>
<evidence type="ECO:0000256" key="6">
    <source>
        <dbReference type="RuleBase" id="RU003313"/>
    </source>
</evidence>
<evidence type="ECO:0000259" key="7">
    <source>
        <dbReference type="PROSITE" id="PS51709"/>
    </source>
</evidence>
<organism evidence="8 9">
    <name type="scientific">Trichoplax adhaerens</name>
    <name type="common">Trichoplax reptans</name>
    <dbReference type="NCBI Taxonomy" id="10228"/>
    <lineage>
        <taxon>Eukaryota</taxon>
        <taxon>Metazoa</taxon>
        <taxon>Placozoa</taxon>
        <taxon>Uniplacotomia</taxon>
        <taxon>Trichoplacea</taxon>
        <taxon>Trichoplacidae</taxon>
        <taxon>Trichoplax</taxon>
    </lineage>
</organism>
<dbReference type="GO" id="GO:0005739">
    <property type="term" value="C:mitochondrion"/>
    <property type="evidence" value="ECO:0000318"/>
    <property type="project" value="GO_Central"/>
</dbReference>
<dbReference type="InParanoid" id="B3RPZ6"/>
<dbReference type="InterPro" id="IPR006073">
    <property type="entry name" value="GTP-bd"/>
</dbReference>
<dbReference type="GO" id="GO:0005737">
    <property type="term" value="C:cytoplasm"/>
    <property type="evidence" value="ECO:0000318"/>
    <property type="project" value="GO_Central"/>
</dbReference>
<dbReference type="HAMAP" id="MF_00379">
    <property type="entry name" value="GTPase_MnmE"/>
    <property type="match status" value="1"/>
</dbReference>
<dbReference type="Pfam" id="PF12631">
    <property type="entry name" value="MnmE_helical"/>
    <property type="match status" value="1"/>
</dbReference>
<dbReference type="FunCoup" id="B3RPZ6">
    <property type="interactions" value="1156"/>
</dbReference>
<dbReference type="GO" id="GO:0002098">
    <property type="term" value="P:tRNA wobble uridine modification"/>
    <property type="evidence" value="ECO:0000318"/>
    <property type="project" value="GO_Central"/>
</dbReference>
<evidence type="ECO:0000256" key="3">
    <source>
        <dbReference type="ARBA" id="ARBA00022694"/>
    </source>
</evidence>
<evidence type="ECO:0000256" key="2">
    <source>
        <dbReference type="ARBA" id="ARBA00011043"/>
    </source>
</evidence>
<dbReference type="HOGENOM" id="CLU_019624_3_1_1"/>
<dbReference type="NCBIfam" id="TIGR00231">
    <property type="entry name" value="small_GTP"/>
    <property type="match status" value="1"/>
</dbReference>
<dbReference type="GeneID" id="6751319"/>
<evidence type="ECO:0000256" key="4">
    <source>
        <dbReference type="ARBA" id="ARBA00022741"/>
    </source>
</evidence>
<dbReference type="FunFam" id="3.30.1360.120:FF:000007">
    <property type="entry name" value="tRNA modification GTPase GTPBP3, mitochondrial"/>
    <property type="match status" value="1"/>
</dbReference>
<feature type="domain" description="TrmE-type G" evidence="7">
    <location>
        <begin position="233"/>
        <end position="411"/>
    </location>
</feature>
<dbReference type="CTD" id="6751319"/>
<dbReference type="NCBIfam" id="TIGR00450">
    <property type="entry name" value="mnmE_trmE_thdF"/>
    <property type="match status" value="1"/>
</dbReference>
<gene>
    <name evidence="8" type="ORF">TRIADDRAFT_53723</name>
</gene>
<dbReference type="GO" id="GO:0003924">
    <property type="term" value="F:GTPase activity"/>
    <property type="evidence" value="ECO:0007669"/>
    <property type="project" value="InterPro"/>
</dbReference>